<organism evidence="1">
    <name type="scientific">marine sediment metagenome</name>
    <dbReference type="NCBI Taxonomy" id="412755"/>
    <lineage>
        <taxon>unclassified sequences</taxon>
        <taxon>metagenomes</taxon>
        <taxon>ecological metagenomes</taxon>
    </lineage>
</organism>
<protein>
    <submittedName>
        <fullName evidence="1">Uncharacterized protein</fullName>
    </submittedName>
</protein>
<name>A0A0F9UXS6_9ZZZZ</name>
<accession>A0A0F9UXS6</accession>
<gene>
    <name evidence="1" type="ORF">LCGC14_0475140</name>
</gene>
<dbReference type="AlphaFoldDB" id="A0A0F9UXS6"/>
<dbReference type="EMBL" id="LAZR01000511">
    <property type="protein sequence ID" value="KKN66036.1"/>
    <property type="molecule type" value="Genomic_DNA"/>
</dbReference>
<sequence>MGLPIHFAVSRDGFRLACKVIGNMDDSNIRATFRKRYVTCKNCVRTEAFRKINMETSTIEMKNIEIIFGATTDLSWWNIGLHWSKMSTATGNKSFILSINILCFRFWVEIWRWKK</sequence>
<comment type="caution">
    <text evidence="1">The sequence shown here is derived from an EMBL/GenBank/DDBJ whole genome shotgun (WGS) entry which is preliminary data.</text>
</comment>
<evidence type="ECO:0000313" key="1">
    <source>
        <dbReference type="EMBL" id="KKN66036.1"/>
    </source>
</evidence>
<proteinExistence type="predicted"/>
<reference evidence="1" key="1">
    <citation type="journal article" date="2015" name="Nature">
        <title>Complex archaea that bridge the gap between prokaryotes and eukaryotes.</title>
        <authorList>
            <person name="Spang A."/>
            <person name="Saw J.H."/>
            <person name="Jorgensen S.L."/>
            <person name="Zaremba-Niedzwiedzka K."/>
            <person name="Martijn J."/>
            <person name="Lind A.E."/>
            <person name="van Eijk R."/>
            <person name="Schleper C."/>
            <person name="Guy L."/>
            <person name="Ettema T.J."/>
        </authorList>
    </citation>
    <scope>NUCLEOTIDE SEQUENCE</scope>
</reference>